<sequence length="206" mass="23494">MARYRGPSLRLSRREGTDLFLKSGSRAIESKCNMETAPGVHGLRRGRLSDYGVQLREKQKVRRMYGVLEKQFRNYYKKASKSKGNTGENLLSYLEQRLDNVVFRMGFASTRAEARQMVSHKAFHLNGATVNIPSYQVQPGDELEVREKSKSQLRIKSALDLASQKEACEWLEVDSKTLKGVFKSVPDRTDLSAEINENLIVELYSK</sequence>
<dbReference type="HAMAP" id="MF_01306_B">
    <property type="entry name" value="Ribosomal_uS4_B"/>
    <property type="match status" value="1"/>
</dbReference>
<evidence type="ECO:0000313" key="11">
    <source>
        <dbReference type="EMBL" id="RCL38564.1"/>
    </source>
</evidence>
<dbReference type="AlphaFoldDB" id="A0A368BNU8"/>
<feature type="domain" description="Small ribosomal subunit protein uS4 N-terminal" evidence="10">
    <location>
        <begin position="3"/>
        <end position="95"/>
    </location>
</feature>
<comment type="function">
    <text evidence="7">One of the primary rRNA binding proteins, it binds directly to 16S rRNA where it nucleates assembly of the body of the 30S subunit.</text>
</comment>
<dbReference type="InterPro" id="IPR001912">
    <property type="entry name" value="Ribosomal_uS4_N"/>
</dbReference>
<evidence type="ECO:0000259" key="9">
    <source>
        <dbReference type="SMART" id="SM00363"/>
    </source>
</evidence>
<evidence type="ECO:0000259" key="10">
    <source>
        <dbReference type="SMART" id="SM01390"/>
    </source>
</evidence>
<feature type="domain" description="RNA-binding S4" evidence="9">
    <location>
        <begin position="96"/>
        <end position="160"/>
    </location>
</feature>
<keyword evidence="5 7" id="KW-0687">Ribonucleoprotein</keyword>
<dbReference type="GO" id="GO:0042274">
    <property type="term" value="P:ribosomal small subunit biogenesis"/>
    <property type="evidence" value="ECO:0007669"/>
    <property type="project" value="TreeGrafter"/>
</dbReference>
<evidence type="ECO:0000256" key="6">
    <source>
        <dbReference type="ARBA" id="ARBA00035254"/>
    </source>
</evidence>
<dbReference type="EMBL" id="QOPC01000008">
    <property type="protein sequence ID" value="RCL38564.1"/>
    <property type="molecule type" value="Genomic_DNA"/>
</dbReference>
<comment type="function">
    <text evidence="7">With S5 and S12 plays an important role in translational accuracy.</text>
</comment>
<dbReference type="InterPro" id="IPR002942">
    <property type="entry name" value="S4_RNA-bd"/>
</dbReference>
<dbReference type="Proteomes" id="UP000253032">
    <property type="component" value="Unassembled WGS sequence"/>
</dbReference>
<dbReference type="CDD" id="cd00165">
    <property type="entry name" value="S4"/>
    <property type="match status" value="1"/>
</dbReference>
<comment type="subunit">
    <text evidence="7">Part of the 30S ribosomal subunit. Contacts protein S5. The interaction surface between S4 and S5 is involved in control of translational fidelity.</text>
</comment>
<keyword evidence="4 7" id="KW-0689">Ribosomal protein</keyword>
<gene>
    <name evidence="7" type="primary">rpsD</name>
    <name evidence="11" type="ORF">DBW98_02015</name>
</gene>
<dbReference type="PANTHER" id="PTHR11831:SF4">
    <property type="entry name" value="SMALL RIBOSOMAL SUBUNIT PROTEIN US4M"/>
    <property type="match status" value="1"/>
</dbReference>
<keyword evidence="3 7" id="KW-0694">RNA-binding</keyword>
<dbReference type="GO" id="GO:0003735">
    <property type="term" value="F:structural constituent of ribosome"/>
    <property type="evidence" value="ECO:0007669"/>
    <property type="project" value="InterPro"/>
</dbReference>
<dbReference type="Gene3D" id="1.10.1050.10">
    <property type="entry name" value="Ribosomal Protein S4 Delta 41, Chain A, domain 1"/>
    <property type="match status" value="1"/>
</dbReference>
<dbReference type="PROSITE" id="PS50889">
    <property type="entry name" value="S4"/>
    <property type="match status" value="1"/>
</dbReference>
<dbReference type="NCBIfam" id="TIGR01017">
    <property type="entry name" value="rpsD_bact"/>
    <property type="match status" value="1"/>
</dbReference>
<dbReference type="FunFam" id="1.10.1050.10:FF:000001">
    <property type="entry name" value="30S ribosomal protein S4"/>
    <property type="match status" value="1"/>
</dbReference>
<dbReference type="SUPFAM" id="SSF55174">
    <property type="entry name" value="Alpha-L RNA-binding motif"/>
    <property type="match status" value="1"/>
</dbReference>
<dbReference type="InterPro" id="IPR036986">
    <property type="entry name" value="S4_RNA-bd_sf"/>
</dbReference>
<dbReference type="InterPro" id="IPR018079">
    <property type="entry name" value="Ribosomal_uS4_CS"/>
</dbReference>
<evidence type="ECO:0000256" key="4">
    <source>
        <dbReference type="ARBA" id="ARBA00022980"/>
    </source>
</evidence>
<proteinExistence type="inferred from homology"/>
<dbReference type="SMART" id="SM01390">
    <property type="entry name" value="Ribosomal_S4"/>
    <property type="match status" value="1"/>
</dbReference>
<evidence type="ECO:0000256" key="8">
    <source>
        <dbReference type="RuleBase" id="RU003699"/>
    </source>
</evidence>
<dbReference type="PANTHER" id="PTHR11831">
    <property type="entry name" value="30S 40S RIBOSOMAL PROTEIN"/>
    <property type="match status" value="1"/>
</dbReference>
<dbReference type="GO" id="GO:0015935">
    <property type="term" value="C:small ribosomal subunit"/>
    <property type="evidence" value="ECO:0007669"/>
    <property type="project" value="InterPro"/>
</dbReference>
<dbReference type="InterPro" id="IPR005709">
    <property type="entry name" value="Ribosomal_uS4_bac-type"/>
</dbReference>
<dbReference type="PROSITE" id="PS00632">
    <property type="entry name" value="RIBOSOMAL_S4"/>
    <property type="match status" value="1"/>
</dbReference>
<evidence type="ECO:0000256" key="3">
    <source>
        <dbReference type="ARBA" id="ARBA00022884"/>
    </source>
</evidence>
<dbReference type="GO" id="GO:0006412">
    <property type="term" value="P:translation"/>
    <property type="evidence" value="ECO:0007669"/>
    <property type="project" value="UniProtKB-UniRule"/>
</dbReference>
<dbReference type="GO" id="GO:0019843">
    <property type="term" value="F:rRNA binding"/>
    <property type="evidence" value="ECO:0007669"/>
    <property type="project" value="UniProtKB-UniRule"/>
</dbReference>
<comment type="similarity">
    <text evidence="1 7 8">Belongs to the universal ribosomal protein uS4 family.</text>
</comment>
<protein>
    <recommendedName>
        <fullName evidence="6 7">Small ribosomal subunit protein uS4</fullName>
    </recommendedName>
</protein>
<reference evidence="11 12" key="1">
    <citation type="journal article" date="2018" name="Microbiome">
        <title>Fine metagenomic profile of the Mediterranean stratified and mixed water columns revealed by assembly and recruitment.</title>
        <authorList>
            <person name="Haro-Moreno J.M."/>
            <person name="Lopez-Perez M."/>
            <person name="De La Torre J.R."/>
            <person name="Picazo A."/>
            <person name="Camacho A."/>
            <person name="Rodriguez-Valera F."/>
        </authorList>
    </citation>
    <scope>NUCLEOTIDE SEQUENCE [LARGE SCALE GENOMIC DNA]</scope>
    <source>
        <strain evidence="11">MED-G84</strain>
    </source>
</reference>
<name>A0A368BNU8_9GAMM</name>
<dbReference type="Pfam" id="PF00163">
    <property type="entry name" value="Ribosomal_S4"/>
    <property type="match status" value="1"/>
</dbReference>
<dbReference type="Pfam" id="PF01479">
    <property type="entry name" value="S4"/>
    <property type="match status" value="1"/>
</dbReference>
<evidence type="ECO:0000256" key="2">
    <source>
        <dbReference type="ARBA" id="ARBA00022730"/>
    </source>
</evidence>
<evidence type="ECO:0000313" key="12">
    <source>
        <dbReference type="Proteomes" id="UP000253032"/>
    </source>
</evidence>
<comment type="caution">
    <text evidence="11">The sequence shown here is derived from an EMBL/GenBank/DDBJ whole genome shotgun (WGS) entry which is preliminary data.</text>
</comment>
<keyword evidence="2 7" id="KW-0699">rRNA-binding</keyword>
<dbReference type="NCBIfam" id="NF003717">
    <property type="entry name" value="PRK05327.1"/>
    <property type="match status" value="1"/>
</dbReference>
<dbReference type="Gene3D" id="3.10.290.10">
    <property type="entry name" value="RNA-binding S4 domain"/>
    <property type="match status" value="1"/>
</dbReference>
<evidence type="ECO:0000256" key="1">
    <source>
        <dbReference type="ARBA" id="ARBA00007465"/>
    </source>
</evidence>
<dbReference type="FunFam" id="3.10.290.10:FF:000001">
    <property type="entry name" value="30S ribosomal protein S4"/>
    <property type="match status" value="1"/>
</dbReference>
<evidence type="ECO:0000256" key="5">
    <source>
        <dbReference type="ARBA" id="ARBA00023274"/>
    </source>
</evidence>
<evidence type="ECO:0000256" key="7">
    <source>
        <dbReference type="HAMAP-Rule" id="MF_01306"/>
    </source>
</evidence>
<organism evidence="11 12">
    <name type="scientific">SAR86 cluster bacterium</name>
    <dbReference type="NCBI Taxonomy" id="2030880"/>
    <lineage>
        <taxon>Bacteria</taxon>
        <taxon>Pseudomonadati</taxon>
        <taxon>Pseudomonadota</taxon>
        <taxon>Gammaproteobacteria</taxon>
        <taxon>SAR86 cluster</taxon>
    </lineage>
</organism>
<dbReference type="SMART" id="SM00363">
    <property type="entry name" value="S4"/>
    <property type="match status" value="1"/>
</dbReference>
<accession>A0A368BNU8</accession>
<dbReference type="InterPro" id="IPR022801">
    <property type="entry name" value="Ribosomal_uS4"/>
</dbReference>